<accession>A0A665TXG0</accession>
<reference evidence="1" key="2">
    <citation type="submission" date="2025-08" db="UniProtKB">
        <authorList>
            <consortium name="Ensembl"/>
        </authorList>
    </citation>
    <scope>IDENTIFICATION</scope>
</reference>
<reference evidence="1" key="3">
    <citation type="submission" date="2025-09" db="UniProtKB">
        <authorList>
            <consortium name="Ensembl"/>
        </authorList>
    </citation>
    <scope>IDENTIFICATION</scope>
</reference>
<reference evidence="1" key="1">
    <citation type="submission" date="2021-04" db="EMBL/GenBank/DDBJ databases">
        <authorList>
            <consortium name="Wellcome Sanger Institute Data Sharing"/>
        </authorList>
    </citation>
    <scope>NUCLEOTIDE SEQUENCE [LARGE SCALE GENOMIC DNA]</scope>
</reference>
<protein>
    <submittedName>
        <fullName evidence="1">Uncharacterized protein</fullName>
    </submittedName>
</protein>
<keyword evidence="2" id="KW-1185">Reference proteome</keyword>
<name>A0A665TXG0_ECHNA</name>
<dbReference type="AlphaFoldDB" id="A0A665TXG0"/>
<dbReference type="Ensembl" id="ENSENLT00000012329.1">
    <property type="protein sequence ID" value="ENSENLP00000011823.1"/>
    <property type="gene ID" value="ENSENLG00000005681.1"/>
</dbReference>
<evidence type="ECO:0000313" key="2">
    <source>
        <dbReference type="Proteomes" id="UP000472264"/>
    </source>
</evidence>
<evidence type="ECO:0000313" key="1">
    <source>
        <dbReference type="Ensembl" id="ENSENLP00000011823.1"/>
    </source>
</evidence>
<proteinExistence type="predicted"/>
<organism evidence="1 2">
    <name type="scientific">Echeneis naucrates</name>
    <name type="common">Live sharksucker</name>
    <dbReference type="NCBI Taxonomy" id="173247"/>
    <lineage>
        <taxon>Eukaryota</taxon>
        <taxon>Metazoa</taxon>
        <taxon>Chordata</taxon>
        <taxon>Craniata</taxon>
        <taxon>Vertebrata</taxon>
        <taxon>Euteleostomi</taxon>
        <taxon>Actinopterygii</taxon>
        <taxon>Neopterygii</taxon>
        <taxon>Teleostei</taxon>
        <taxon>Neoteleostei</taxon>
        <taxon>Acanthomorphata</taxon>
        <taxon>Carangaria</taxon>
        <taxon>Carangiformes</taxon>
        <taxon>Echeneidae</taxon>
        <taxon>Echeneis</taxon>
    </lineage>
</organism>
<sequence length="60" mass="6587">MVLSTPDSNQTSFLFFFLQLAALDLNSDGQGGGTGRYIPPHLRNKDASKNGEHVIPDIVW</sequence>
<dbReference type="Proteomes" id="UP000472264">
    <property type="component" value="Chromosome 21"/>
</dbReference>